<accession>A0ABS5HGU3</accession>
<organism evidence="1 2">
    <name type="scientific">Campylobacter anatolicus</name>
    <dbReference type="NCBI Taxonomy" id="2829105"/>
    <lineage>
        <taxon>Bacteria</taxon>
        <taxon>Pseudomonadati</taxon>
        <taxon>Campylobacterota</taxon>
        <taxon>Epsilonproteobacteria</taxon>
        <taxon>Campylobacterales</taxon>
        <taxon>Campylobacteraceae</taxon>
        <taxon>Campylobacter</taxon>
    </lineage>
</organism>
<evidence type="ECO:0000313" key="2">
    <source>
        <dbReference type="Proteomes" id="UP000682951"/>
    </source>
</evidence>
<proteinExistence type="predicted"/>
<sequence length="239" mass="27845">MKFGYLSGIGEITPNIFAKASAVSKAKIFITLYNANVERDMQIPLHYAKFKNIKKIFKAHIDELLTHKSINAKVAWNFCLVSNVIIRAYLDKNFEILKFIAKEPKYPVAKLIKMLYITGDFEICFDANEMFFHFVYDKISKKHLDKDIVFQNGIISIFKNKEHLLSVMPSFKHINLDDMRNINDEIYRAVGAINSKKCEKIYIVFPRNNKFKHHIDIKHCDCVNGSIRLVPYTISNKIF</sequence>
<reference evidence="1 2" key="1">
    <citation type="submission" date="2021-04" db="EMBL/GenBank/DDBJ databases">
        <title>Molecular and phenotypic characterization and identification of bacterial isolates recovered from the Anatolian ground squirrels (Spermophilus xanthoprymnus) and which have the potential to form a new species in the Campylobacter genus.</title>
        <authorList>
            <person name="Aydin F."/>
            <person name="Abay S."/>
            <person name="Kayman T."/>
            <person name="Karakaya E."/>
            <person name="Mustak H.K."/>
            <person name="Mustak I.B."/>
            <person name="Bilgin N."/>
            <person name="Duzler A."/>
            <person name="Sahin O."/>
            <person name="Guran O."/>
            <person name="Saticioglu I.B."/>
        </authorList>
    </citation>
    <scope>NUCLEOTIDE SEQUENCE [LARGE SCALE GENOMIC DNA]</scope>
    <source>
        <strain evidence="2">faydin-G24</strain>
    </source>
</reference>
<name>A0ABS5HGU3_9BACT</name>
<dbReference type="EMBL" id="JAGSSW010000002">
    <property type="protein sequence ID" value="MBR8463491.1"/>
    <property type="molecule type" value="Genomic_DNA"/>
</dbReference>
<comment type="caution">
    <text evidence="1">The sequence shown here is derived from an EMBL/GenBank/DDBJ whole genome shotgun (WGS) entry which is preliminary data.</text>
</comment>
<keyword evidence="2" id="KW-1185">Reference proteome</keyword>
<gene>
    <name evidence="1" type="ORF">KDD93_02765</name>
</gene>
<protein>
    <submittedName>
        <fullName evidence="1">Uncharacterized protein</fullName>
    </submittedName>
</protein>
<evidence type="ECO:0000313" key="1">
    <source>
        <dbReference type="EMBL" id="MBR8463491.1"/>
    </source>
</evidence>
<dbReference type="RefSeq" id="WP_212141640.1">
    <property type="nucleotide sequence ID" value="NZ_JAGSSW010000002.1"/>
</dbReference>
<dbReference type="Proteomes" id="UP000682951">
    <property type="component" value="Unassembled WGS sequence"/>
</dbReference>